<evidence type="ECO:0000256" key="2">
    <source>
        <dbReference type="SAM" id="Phobius"/>
    </source>
</evidence>
<organism evidence="3 4">
    <name type="scientific">Planotetraspora silvatica</name>
    <dbReference type="NCBI Taxonomy" id="234614"/>
    <lineage>
        <taxon>Bacteria</taxon>
        <taxon>Bacillati</taxon>
        <taxon>Actinomycetota</taxon>
        <taxon>Actinomycetes</taxon>
        <taxon>Streptosporangiales</taxon>
        <taxon>Streptosporangiaceae</taxon>
        <taxon>Planotetraspora</taxon>
    </lineage>
</organism>
<evidence type="ECO:0000256" key="1">
    <source>
        <dbReference type="SAM" id="MobiDB-lite"/>
    </source>
</evidence>
<proteinExistence type="predicted"/>
<evidence type="ECO:0000313" key="4">
    <source>
        <dbReference type="Proteomes" id="UP000644610"/>
    </source>
</evidence>
<accession>A0A8J3UQN1</accession>
<dbReference type="Proteomes" id="UP000644610">
    <property type="component" value="Unassembled WGS sequence"/>
</dbReference>
<protein>
    <submittedName>
        <fullName evidence="3">Uncharacterized protein</fullName>
    </submittedName>
</protein>
<keyword evidence="2" id="KW-0472">Membrane</keyword>
<keyword evidence="2" id="KW-1133">Transmembrane helix</keyword>
<comment type="caution">
    <text evidence="3">The sequence shown here is derived from an EMBL/GenBank/DDBJ whole genome shotgun (WGS) entry which is preliminary data.</text>
</comment>
<dbReference type="AlphaFoldDB" id="A0A8J3UQN1"/>
<keyword evidence="2" id="KW-0812">Transmembrane</keyword>
<feature type="region of interest" description="Disordered" evidence="1">
    <location>
        <begin position="38"/>
        <end position="58"/>
    </location>
</feature>
<keyword evidence="4" id="KW-1185">Reference proteome</keyword>
<evidence type="ECO:0000313" key="3">
    <source>
        <dbReference type="EMBL" id="GII48027.1"/>
    </source>
</evidence>
<sequence length="58" mass="6485">MNVAELEHWKTLLVALCGVLLWIAVSAAALLRYWLAGSHHRSRDSDDPLRTSGSGKRR</sequence>
<name>A0A8J3UQN1_9ACTN</name>
<dbReference type="EMBL" id="BOOQ01000028">
    <property type="protein sequence ID" value="GII48027.1"/>
    <property type="molecule type" value="Genomic_DNA"/>
</dbReference>
<gene>
    <name evidence="3" type="ORF">Psi02_44510</name>
</gene>
<reference evidence="3" key="1">
    <citation type="submission" date="2021-01" db="EMBL/GenBank/DDBJ databases">
        <title>Whole genome shotgun sequence of Planotetraspora silvatica NBRC 100141.</title>
        <authorList>
            <person name="Komaki H."/>
            <person name="Tamura T."/>
        </authorList>
    </citation>
    <scope>NUCLEOTIDE SEQUENCE</scope>
    <source>
        <strain evidence="3">NBRC 100141</strain>
    </source>
</reference>
<feature type="transmembrane region" description="Helical" evidence="2">
    <location>
        <begin position="12"/>
        <end position="35"/>
    </location>
</feature>